<dbReference type="Pfam" id="PF07690">
    <property type="entry name" value="MFS_1"/>
    <property type="match status" value="1"/>
</dbReference>
<evidence type="ECO:0000256" key="1">
    <source>
        <dbReference type="ARBA" id="ARBA00004651"/>
    </source>
</evidence>
<name>A0A1H7VBB5_STRJI</name>
<keyword evidence="2" id="KW-1003">Cell membrane</keyword>
<dbReference type="InterPro" id="IPR036259">
    <property type="entry name" value="MFS_trans_sf"/>
</dbReference>
<reference evidence="8" key="1">
    <citation type="submission" date="2016-10" db="EMBL/GenBank/DDBJ databases">
        <authorList>
            <person name="Varghese N."/>
        </authorList>
    </citation>
    <scope>NUCLEOTIDE SEQUENCE [LARGE SCALE GENOMIC DNA]</scope>
    <source>
        <strain evidence="8">DSM 45096 / BCRC 16803 / CGMCC 4.1857 / CIP 109030 / JCM 12277 / KCTC 19219 / NBRC 100920 / 33214</strain>
    </source>
</reference>
<dbReference type="CDD" id="cd06173">
    <property type="entry name" value="MFS_MefA_like"/>
    <property type="match status" value="1"/>
</dbReference>
<keyword evidence="5 6" id="KW-0472">Membrane</keyword>
<evidence type="ECO:0000256" key="2">
    <source>
        <dbReference type="ARBA" id="ARBA00022475"/>
    </source>
</evidence>
<dbReference type="GO" id="GO:0005886">
    <property type="term" value="C:plasma membrane"/>
    <property type="evidence" value="ECO:0007669"/>
    <property type="project" value="UniProtKB-SubCell"/>
</dbReference>
<keyword evidence="3 6" id="KW-0812">Transmembrane</keyword>
<gene>
    <name evidence="7" type="ORF">SAMN05414137_117196</name>
</gene>
<dbReference type="PANTHER" id="PTHR23513:SF6">
    <property type="entry name" value="MAJOR FACILITATOR SUPERFAMILY ASSOCIATED DOMAIN-CONTAINING PROTEIN"/>
    <property type="match status" value="1"/>
</dbReference>
<dbReference type="PANTHER" id="PTHR23513">
    <property type="entry name" value="INTEGRAL MEMBRANE EFFLUX PROTEIN-RELATED"/>
    <property type="match status" value="1"/>
</dbReference>
<dbReference type="eggNOG" id="COG2814">
    <property type="taxonomic scope" value="Bacteria"/>
</dbReference>
<dbReference type="STRING" id="235985.SAMN05414137_117196"/>
<keyword evidence="4 6" id="KW-1133">Transmembrane helix</keyword>
<evidence type="ECO:0000256" key="3">
    <source>
        <dbReference type="ARBA" id="ARBA00022692"/>
    </source>
</evidence>
<proteinExistence type="predicted"/>
<dbReference type="SUPFAM" id="SSF103473">
    <property type="entry name" value="MFS general substrate transporter"/>
    <property type="match status" value="1"/>
</dbReference>
<dbReference type="GO" id="GO:0022857">
    <property type="term" value="F:transmembrane transporter activity"/>
    <property type="evidence" value="ECO:0007669"/>
    <property type="project" value="InterPro"/>
</dbReference>
<evidence type="ECO:0000313" key="7">
    <source>
        <dbReference type="EMBL" id="SEM06178.1"/>
    </source>
</evidence>
<evidence type="ECO:0000256" key="5">
    <source>
        <dbReference type="ARBA" id="ARBA00023136"/>
    </source>
</evidence>
<comment type="subcellular location">
    <subcellularLocation>
        <location evidence="1">Cell membrane</location>
        <topology evidence="1">Multi-pass membrane protein</topology>
    </subcellularLocation>
</comment>
<evidence type="ECO:0000313" key="8">
    <source>
        <dbReference type="Proteomes" id="UP000183015"/>
    </source>
</evidence>
<dbReference type="Proteomes" id="UP000183015">
    <property type="component" value="Unassembled WGS sequence"/>
</dbReference>
<sequence length="401" mass="40150">MLRNEPDFRRLWLGQTISQLGEQAASVLLPLTAVLTLHAGATQLGALRAAGQAPALLFSLFAGALVDRHRTRVVLTLADAGRALLLAAVATAVASGRLGATALFVAAFLVGVLSVLFDVGYQAGVVRLVPGPSLPRATGALEGSRSAAQIAGPAIGGGLVSLLAPPWAIGFGAMLFVASALSLRRVRGEEAAAAPPEQGLFRPIAEGLGFVVRHPPLRAVALATAAFQFALAAVTTVYLLFLPRGLHLPGAAVGVALGATGVGAVLGAVLATRLPRRFVLVGAATLGDCAMLCVPALRGSSVATVVALVAIGLVFGGTGQVVNVAMTTLRQAATPVALQARVAATLTFLGTGLAPLGALLGGAAAQGWGLRPGLFVGSAALLLSPAVMLLSRASAVGRRAS</sequence>
<feature type="transmembrane region" description="Helical" evidence="6">
    <location>
        <begin position="303"/>
        <end position="326"/>
    </location>
</feature>
<evidence type="ECO:0000256" key="4">
    <source>
        <dbReference type="ARBA" id="ARBA00022989"/>
    </source>
</evidence>
<feature type="transmembrane region" description="Helical" evidence="6">
    <location>
        <begin position="372"/>
        <end position="391"/>
    </location>
</feature>
<dbReference type="RefSeq" id="WP_236655872.1">
    <property type="nucleotide sequence ID" value="NZ_BBPN01000004.1"/>
</dbReference>
<keyword evidence="8" id="KW-1185">Reference proteome</keyword>
<dbReference type="Gene3D" id="1.20.1250.20">
    <property type="entry name" value="MFS general substrate transporter like domains"/>
    <property type="match status" value="1"/>
</dbReference>
<feature type="transmembrane region" description="Helical" evidence="6">
    <location>
        <begin position="100"/>
        <end position="121"/>
    </location>
</feature>
<feature type="transmembrane region" description="Helical" evidence="6">
    <location>
        <begin position="338"/>
        <end position="360"/>
    </location>
</feature>
<evidence type="ECO:0000256" key="6">
    <source>
        <dbReference type="SAM" id="Phobius"/>
    </source>
</evidence>
<feature type="transmembrane region" description="Helical" evidence="6">
    <location>
        <begin position="247"/>
        <end position="271"/>
    </location>
</feature>
<accession>A0A1H7VBB5</accession>
<dbReference type="AlphaFoldDB" id="A0A1H7VBB5"/>
<organism evidence="7 8">
    <name type="scientific">Streptacidiphilus jiangxiensis</name>
    <dbReference type="NCBI Taxonomy" id="235985"/>
    <lineage>
        <taxon>Bacteria</taxon>
        <taxon>Bacillati</taxon>
        <taxon>Actinomycetota</taxon>
        <taxon>Actinomycetes</taxon>
        <taxon>Kitasatosporales</taxon>
        <taxon>Streptomycetaceae</taxon>
        <taxon>Streptacidiphilus</taxon>
    </lineage>
</organism>
<feature type="transmembrane region" description="Helical" evidence="6">
    <location>
        <begin position="219"/>
        <end position="241"/>
    </location>
</feature>
<protein>
    <submittedName>
        <fullName evidence="7">Predicted arabinose efflux permease, MFS family</fullName>
    </submittedName>
</protein>
<dbReference type="InterPro" id="IPR011701">
    <property type="entry name" value="MFS"/>
</dbReference>
<feature type="transmembrane region" description="Helical" evidence="6">
    <location>
        <begin position="278"/>
        <end position="297"/>
    </location>
</feature>
<dbReference type="EMBL" id="FOAZ01000017">
    <property type="protein sequence ID" value="SEM06178.1"/>
    <property type="molecule type" value="Genomic_DNA"/>
</dbReference>